<dbReference type="PANTHER" id="PTHR46862">
    <property type="entry name" value="OS07G0661900 PROTEIN"/>
    <property type="match status" value="1"/>
</dbReference>
<accession>A0AAN9FU48</accession>
<name>A0AAN9FU48_CROPI</name>
<feature type="repeat" description="PPR" evidence="2">
    <location>
        <begin position="443"/>
        <end position="477"/>
    </location>
</feature>
<dbReference type="PANTHER" id="PTHR46862:SF2">
    <property type="entry name" value="OS02G0611400 PROTEIN"/>
    <property type="match status" value="1"/>
</dbReference>
<sequence>MRSLLAREWEYEENKAIVKVSSNQISKNTNKRRVTHTIMFYRNTLIRRHKINALFKSTATLQLPFPHVTPHRILHPSSTTTFQSLPKYFHSTRVTRLSNNSLVPLLNNTHQNEDNNGDATMNEFLSRFVFIMRKRVTESYPESDKETVRAMLLVIVEKVVAELEKGGLDNVLGVSAAASSGDFFSEDLWNTVWEVSNKVLEDMNKERKKEKMKEFLQCDEVKEMCRFAGEVGIRGDLLRELRFKWAREKMEEHDFYQGLERMRKEAARAEDGESVEFEVGGGVEEKDKKDKVVELPKRKGKIKYKIYGLDLSDQKWEQVADKIHEAGKVMWPEEAKPITGKCKLVNEKIEGLNADDDNLLTLLAEWMELLQPSRVDWIGLLDRLKQKNPPLYLKVAEMLLTEDSFQTSISDYSKLIDFYAKENRVDDVEKLLKKMKEKGILPDATIASALVHMYSKVGNLEQANEAFESLRSYGFQPDIKVYNSMIMAYVTAGKTKDGETLTREMETRDIKPTKEIYLALLRSYSQKGDVTGVRRISLTMEFAGFKQNLETSTLLIEANAHAGEPDQARTDFNTMINLGHKPDDRCTAGMIAAYQKKNLLDEAIELLLELEKDGFEPGVATFSVLVDWLGELQLVDEAEQLLGKIALLGEAPPLKVQVSLCAMYAKAGNEKKVLQSLGILEARKDELGPVEFERIFCSLIAGGFEQDARRICTIMEARGFTPLNPNFNASKQHKMDLAKLGVKSPSMR</sequence>
<gene>
    <name evidence="4" type="ORF">RIF29_09031</name>
</gene>
<organism evidence="4 5">
    <name type="scientific">Crotalaria pallida</name>
    <name type="common">Smooth rattlebox</name>
    <name type="synonym">Crotalaria striata</name>
    <dbReference type="NCBI Taxonomy" id="3830"/>
    <lineage>
        <taxon>Eukaryota</taxon>
        <taxon>Viridiplantae</taxon>
        <taxon>Streptophyta</taxon>
        <taxon>Embryophyta</taxon>
        <taxon>Tracheophyta</taxon>
        <taxon>Spermatophyta</taxon>
        <taxon>Magnoliopsida</taxon>
        <taxon>eudicotyledons</taxon>
        <taxon>Gunneridae</taxon>
        <taxon>Pentapetalae</taxon>
        <taxon>rosids</taxon>
        <taxon>fabids</taxon>
        <taxon>Fabales</taxon>
        <taxon>Fabaceae</taxon>
        <taxon>Papilionoideae</taxon>
        <taxon>50 kb inversion clade</taxon>
        <taxon>genistoids sensu lato</taxon>
        <taxon>core genistoids</taxon>
        <taxon>Crotalarieae</taxon>
        <taxon>Crotalaria</taxon>
    </lineage>
</organism>
<evidence type="ECO:0000313" key="4">
    <source>
        <dbReference type="EMBL" id="KAK7281236.1"/>
    </source>
</evidence>
<dbReference type="EMBL" id="JAYWIO010000002">
    <property type="protein sequence ID" value="KAK7281236.1"/>
    <property type="molecule type" value="Genomic_DNA"/>
</dbReference>
<dbReference type="NCBIfam" id="TIGR00756">
    <property type="entry name" value="PPR"/>
    <property type="match status" value="3"/>
</dbReference>
<dbReference type="Pfam" id="PF01535">
    <property type="entry name" value="PPR"/>
    <property type="match status" value="1"/>
</dbReference>
<comment type="caution">
    <text evidence="4">The sequence shown here is derived from an EMBL/GenBank/DDBJ whole genome shotgun (WGS) entry which is preliminary data.</text>
</comment>
<evidence type="ECO:0000256" key="1">
    <source>
        <dbReference type="ARBA" id="ARBA00022737"/>
    </source>
</evidence>
<dbReference type="Proteomes" id="UP001372338">
    <property type="component" value="Unassembled WGS sequence"/>
</dbReference>
<dbReference type="InterPro" id="IPR002885">
    <property type="entry name" value="PPR_rpt"/>
</dbReference>
<dbReference type="PROSITE" id="PS51375">
    <property type="entry name" value="PPR"/>
    <property type="match status" value="4"/>
</dbReference>
<keyword evidence="5" id="KW-1185">Reference proteome</keyword>
<dbReference type="AlphaFoldDB" id="A0AAN9FU48"/>
<feature type="repeat" description="PPR" evidence="2">
    <location>
        <begin position="408"/>
        <end position="442"/>
    </location>
</feature>
<feature type="repeat" description="PPR" evidence="2">
    <location>
        <begin position="583"/>
        <end position="617"/>
    </location>
</feature>
<evidence type="ECO:0000256" key="2">
    <source>
        <dbReference type="PROSITE-ProRule" id="PRU00708"/>
    </source>
</evidence>
<feature type="repeat" description="PPR" evidence="2">
    <location>
        <begin position="478"/>
        <end position="512"/>
    </location>
</feature>
<dbReference type="Pfam" id="PF17177">
    <property type="entry name" value="PPR_long"/>
    <property type="match status" value="1"/>
</dbReference>
<dbReference type="Gene3D" id="1.25.40.10">
    <property type="entry name" value="Tetratricopeptide repeat domain"/>
    <property type="match status" value="2"/>
</dbReference>
<evidence type="ECO:0000313" key="5">
    <source>
        <dbReference type="Proteomes" id="UP001372338"/>
    </source>
</evidence>
<evidence type="ECO:0000259" key="3">
    <source>
        <dbReference type="Pfam" id="PF17177"/>
    </source>
</evidence>
<keyword evidence="1" id="KW-0677">Repeat</keyword>
<feature type="domain" description="PROP1-like PPR" evidence="3">
    <location>
        <begin position="419"/>
        <end position="531"/>
    </location>
</feature>
<dbReference type="InterPro" id="IPR033443">
    <property type="entry name" value="PROP1-like_PPR_dom"/>
</dbReference>
<protein>
    <recommendedName>
        <fullName evidence="3">PROP1-like PPR domain-containing protein</fullName>
    </recommendedName>
</protein>
<proteinExistence type="predicted"/>
<dbReference type="InterPro" id="IPR011990">
    <property type="entry name" value="TPR-like_helical_dom_sf"/>
</dbReference>
<reference evidence="4 5" key="1">
    <citation type="submission" date="2024-01" db="EMBL/GenBank/DDBJ databases">
        <title>The genomes of 5 underutilized Papilionoideae crops provide insights into root nodulation and disease resistanc.</title>
        <authorList>
            <person name="Yuan L."/>
        </authorList>
    </citation>
    <scope>NUCLEOTIDE SEQUENCE [LARGE SCALE GENOMIC DNA]</scope>
    <source>
        <strain evidence="4">ZHUSHIDOU_FW_LH</strain>
        <tissue evidence="4">Leaf</tissue>
    </source>
</reference>